<keyword evidence="17" id="KW-1185">Reference proteome</keyword>
<dbReference type="Pfam" id="PF07715">
    <property type="entry name" value="Plug"/>
    <property type="match status" value="1"/>
</dbReference>
<dbReference type="Pfam" id="PF00593">
    <property type="entry name" value="TonB_dep_Rec_b-barrel"/>
    <property type="match status" value="1"/>
</dbReference>
<dbReference type="PANTHER" id="PTHR30069:SF41">
    <property type="entry name" value="HEME_HEMOPEXIN UTILIZATION PROTEIN C"/>
    <property type="match status" value="1"/>
</dbReference>
<evidence type="ECO:0000256" key="10">
    <source>
        <dbReference type="ARBA" id="ARBA00023136"/>
    </source>
</evidence>
<dbReference type="InterPro" id="IPR036942">
    <property type="entry name" value="Beta-barrel_TonB_sf"/>
</dbReference>
<evidence type="ECO:0000256" key="1">
    <source>
        <dbReference type="ARBA" id="ARBA00004571"/>
    </source>
</evidence>
<dbReference type="InterPro" id="IPR010949">
    <property type="entry name" value="TonB_Hb/transfer/lactofer_rcpt"/>
</dbReference>
<keyword evidence="5" id="KW-0410">Iron transport</keyword>
<reference evidence="16 17" key="1">
    <citation type="submission" date="2024-06" db="EMBL/GenBank/DDBJ databases">
        <title>Novosphingobium rhizovicinus M1R2S20.</title>
        <authorList>
            <person name="Sun J.-Q."/>
        </authorList>
    </citation>
    <scope>NUCLEOTIDE SEQUENCE [LARGE SCALE GENOMIC DNA]</scope>
    <source>
        <strain evidence="16 17">M1R2S20</strain>
    </source>
</reference>
<evidence type="ECO:0000256" key="13">
    <source>
        <dbReference type="RuleBase" id="RU003357"/>
    </source>
</evidence>
<keyword evidence="6 12" id="KW-0812">Transmembrane</keyword>
<evidence type="ECO:0000256" key="6">
    <source>
        <dbReference type="ARBA" id="ARBA00022692"/>
    </source>
</evidence>
<evidence type="ECO:0000313" key="17">
    <source>
        <dbReference type="Proteomes" id="UP001556118"/>
    </source>
</evidence>
<dbReference type="InterPro" id="IPR039426">
    <property type="entry name" value="TonB-dep_rcpt-like"/>
</dbReference>
<dbReference type="Gene3D" id="3.55.50.30">
    <property type="match status" value="1"/>
</dbReference>
<evidence type="ECO:0000256" key="2">
    <source>
        <dbReference type="ARBA" id="ARBA00009810"/>
    </source>
</evidence>
<evidence type="ECO:0000256" key="4">
    <source>
        <dbReference type="ARBA" id="ARBA00022452"/>
    </source>
</evidence>
<dbReference type="SUPFAM" id="SSF56935">
    <property type="entry name" value="Porins"/>
    <property type="match status" value="1"/>
</dbReference>
<keyword evidence="16" id="KW-0675">Receptor</keyword>
<comment type="similarity">
    <text evidence="2 12 13">Belongs to the TonB-dependent receptor family.</text>
</comment>
<keyword evidence="11 12" id="KW-0998">Cell outer membrane</keyword>
<evidence type="ECO:0000256" key="12">
    <source>
        <dbReference type="PROSITE-ProRule" id="PRU01360"/>
    </source>
</evidence>
<keyword evidence="7 14" id="KW-0732">Signal</keyword>
<accession>A0ABV3RA64</accession>
<comment type="subcellular location">
    <subcellularLocation>
        <location evidence="1 12">Cell outer membrane</location>
        <topology evidence="1 12">Multi-pass membrane protein</topology>
    </subcellularLocation>
</comment>
<dbReference type="InterPro" id="IPR011276">
    <property type="entry name" value="TonB_haem/Hb_rcpt"/>
</dbReference>
<keyword evidence="5" id="KW-0406">Ion transport</keyword>
<keyword evidence="3 12" id="KW-0813">Transport</keyword>
<evidence type="ECO:0000256" key="14">
    <source>
        <dbReference type="SAM" id="SignalP"/>
    </source>
</evidence>
<evidence type="ECO:0000256" key="5">
    <source>
        <dbReference type="ARBA" id="ARBA00022496"/>
    </source>
</evidence>
<dbReference type="SMART" id="SM00965">
    <property type="entry name" value="STN"/>
    <property type="match status" value="1"/>
</dbReference>
<feature type="domain" description="Secretin/TonB short N-terminal" evidence="15">
    <location>
        <begin position="67"/>
        <end position="117"/>
    </location>
</feature>
<dbReference type="NCBIfam" id="TIGR01786">
    <property type="entry name" value="TonB-hemlactrns"/>
    <property type="match status" value="1"/>
</dbReference>
<dbReference type="Gene3D" id="2.170.130.10">
    <property type="entry name" value="TonB-dependent receptor, plug domain"/>
    <property type="match status" value="1"/>
</dbReference>
<gene>
    <name evidence="16" type="ORF">ABUH87_05460</name>
</gene>
<evidence type="ECO:0000256" key="7">
    <source>
        <dbReference type="ARBA" id="ARBA00022729"/>
    </source>
</evidence>
<keyword evidence="10 12" id="KW-0472">Membrane</keyword>
<dbReference type="Gene3D" id="2.40.170.20">
    <property type="entry name" value="TonB-dependent receptor, beta-barrel domain"/>
    <property type="match status" value="1"/>
</dbReference>
<dbReference type="Pfam" id="PF07660">
    <property type="entry name" value="STN"/>
    <property type="match status" value="1"/>
</dbReference>
<evidence type="ECO:0000256" key="11">
    <source>
        <dbReference type="ARBA" id="ARBA00023237"/>
    </source>
</evidence>
<feature type="signal peptide" evidence="14">
    <location>
        <begin position="1"/>
        <end position="37"/>
    </location>
</feature>
<keyword evidence="9 13" id="KW-0798">TonB box</keyword>
<dbReference type="InterPro" id="IPR000531">
    <property type="entry name" value="Beta-barrel_TonB"/>
</dbReference>
<evidence type="ECO:0000256" key="3">
    <source>
        <dbReference type="ARBA" id="ARBA00022448"/>
    </source>
</evidence>
<keyword evidence="4 12" id="KW-1134">Transmembrane beta strand</keyword>
<dbReference type="NCBIfam" id="TIGR01785">
    <property type="entry name" value="TonB-hemin"/>
    <property type="match status" value="1"/>
</dbReference>
<dbReference type="RefSeq" id="WP_367770826.1">
    <property type="nucleotide sequence ID" value="NZ_JBFNXR010000021.1"/>
</dbReference>
<dbReference type="PROSITE" id="PS52016">
    <property type="entry name" value="TONB_DEPENDENT_REC_3"/>
    <property type="match status" value="1"/>
</dbReference>
<organism evidence="16 17">
    <name type="scientific">Novosphingobium rhizovicinum</name>
    <dbReference type="NCBI Taxonomy" id="3228928"/>
    <lineage>
        <taxon>Bacteria</taxon>
        <taxon>Pseudomonadati</taxon>
        <taxon>Pseudomonadota</taxon>
        <taxon>Alphaproteobacteria</taxon>
        <taxon>Sphingomonadales</taxon>
        <taxon>Sphingomonadaceae</taxon>
        <taxon>Novosphingobium</taxon>
    </lineage>
</organism>
<evidence type="ECO:0000256" key="9">
    <source>
        <dbReference type="ARBA" id="ARBA00023077"/>
    </source>
</evidence>
<proteinExistence type="inferred from homology"/>
<sequence length="1012" mass="110802">MISGGTFGTIQQRRLLLGALLASVAGASLTLPAAAQAQTATSESRSFDIAPQSVVDALADFGRQSGLQVSMDADQVRGLSTQGVKGTMTPSQALDRLLASTGYAGRIQGRIVSLYRVSTAAADQGQDGATVLGPLRVEGEQAGSGGIGRNGHVGAGGAAGGADEIFAATRAVSIVTREEMDRTPARHAADLITEVPGVTSAVNRLNPGLSVNIRGMQDFGRVNMMIDGMRQNFVQNGHQSRNGQMYVDPELISGIVIERGPRNTVHGTGAIAGTVDFQTVGPDDILDGDNDQIGARLRGSTGLGGEGNGVNFLGSAAIAGRLTNNLEVVAAYSRRDIGDYDIGTKGPELLDYPSIQGADGTELVNRIKYASQLQESGLGKVKWTLGDHKLQLSYLGTWIEYDNVSDSLGTQVDEEGSPWRRLGHSKIGSENFAFDYSWKPDSNWIDLRLKLYVSNTRNRNYSDAHYPDDPTQAFLVDTAWTGGYCEREEIPASWVDNCGLGYGTDQLLRTRTYGAQLDNRSTFALGRGTTLTANYGGEFFQDRTHSDVTIDYKGRTIDTYNQYGRGDTLNPRGRRSMGSLFANFEVKNDLYTLGAGLRYEHYWLTGTTQVLGVTSVYNTRFDRFLFRTCRPGRDGTIAVANREVCRIAQEQGEAATAAYVETVFSPRRGYWNNPQWTPGWQDSRGFYDYKIDRSEGRFLPSFSAAIRPTSWLELYGSWAKSWRPPAINETLMVGGHPGDPIANMFPNPYADPEKTTSWELGANINFNGVFKTDDVFFAKVGFFSTKARDYLITSLANNLPGDTAMQPGLGRVMFVNNRAPMKFEGFEIEARYDAGFVYAGVAATIYTHTNERFVQDLFPLGVGVSRYDKPLENGSLTEQQQQAIAAGFPTWQAWLESMTVDSGVLNSVGLDVTDKVTATLGIRLFERKLDTGFRLIHSGAGKWYWQDDAAQDFWPSYTTLDWFGSFTLSRRARFFASIENLTDRRYIDGKSDFFAKVAAPGRTITGGIEVKF</sequence>
<dbReference type="InterPro" id="IPR011662">
    <property type="entry name" value="Secretin/TonB_short_N"/>
</dbReference>
<dbReference type="EMBL" id="JBFNXR010000021">
    <property type="protein sequence ID" value="MEW9854624.1"/>
    <property type="molecule type" value="Genomic_DNA"/>
</dbReference>
<evidence type="ECO:0000259" key="15">
    <source>
        <dbReference type="SMART" id="SM00965"/>
    </source>
</evidence>
<comment type="caution">
    <text evidence="16">The sequence shown here is derived from an EMBL/GenBank/DDBJ whole genome shotgun (WGS) entry which is preliminary data.</text>
</comment>
<evidence type="ECO:0000313" key="16">
    <source>
        <dbReference type="EMBL" id="MEW9854624.1"/>
    </source>
</evidence>
<name>A0ABV3RA64_9SPHN</name>
<feature type="chain" id="PRO_5047419127" evidence="14">
    <location>
        <begin position="38"/>
        <end position="1012"/>
    </location>
</feature>
<dbReference type="InterPro" id="IPR037066">
    <property type="entry name" value="Plug_dom_sf"/>
</dbReference>
<evidence type="ECO:0000256" key="8">
    <source>
        <dbReference type="ARBA" id="ARBA00023004"/>
    </source>
</evidence>
<protein>
    <submittedName>
        <fullName evidence="16">TonB-dependent hemoglobin/transferrin/lactoferrin family receptor</fullName>
    </submittedName>
</protein>
<keyword evidence="8" id="KW-0408">Iron</keyword>
<dbReference type="Proteomes" id="UP001556118">
    <property type="component" value="Unassembled WGS sequence"/>
</dbReference>
<dbReference type="InterPro" id="IPR012910">
    <property type="entry name" value="Plug_dom"/>
</dbReference>
<dbReference type="PANTHER" id="PTHR30069">
    <property type="entry name" value="TONB-DEPENDENT OUTER MEMBRANE RECEPTOR"/>
    <property type="match status" value="1"/>
</dbReference>